<evidence type="ECO:0000313" key="1">
    <source>
        <dbReference type="EMBL" id="RIY11836.1"/>
    </source>
</evidence>
<dbReference type="EMBL" id="QYCN01000007">
    <property type="protein sequence ID" value="RIY11836.1"/>
    <property type="molecule type" value="Genomic_DNA"/>
</dbReference>
<proteinExistence type="predicted"/>
<gene>
    <name evidence="1" type="ORF">D0T11_06695</name>
</gene>
<sequence>MLLLTGLTACTAVSERAPSERALSACSPALLRSTLSKDWYNTLVPKDADGFETYKLQGTFQMGMTTGFQLTPDSTYIIHSFGPADEPLTIRGSWHTVAGCPPIVLTTTTELGTQQLRLEVVDASTLKVRFEDQQ</sequence>
<organism evidence="1 2">
    <name type="scientific">Hymenobacter rubripertinctus</name>
    <dbReference type="NCBI Taxonomy" id="2029981"/>
    <lineage>
        <taxon>Bacteria</taxon>
        <taxon>Pseudomonadati</taxon>
        <taxon>Bacteroidota</taxon>
        <taxon>Cytophagia</taxon>
        <taxon>Cytophagales</taxon>
        <taxon>Hymenobacteraceae</taxon>
        <taxon>Hymenobacter</taxon>
    </lineage>
</organism>
<evidence type="ECO:0008006" key="3">
    <source>
        <dbReference type="Google" id="ProtNLM"/>
    </source>
</evidence>
<keyword evidence="2" id="KW-1185">Reference proteome</keyword>
<reference evidence="1 2" key="1">
    <citation type="submission" date="2018-09" db="EMBL/GenBank/DDBJ databases">
        <authorList>
            <person name="Zeman M."/>
            <person name="Pardy F."/>
        </authorList>
    </citation>
    <scope>NUCLEOTIDE SEQUENCE [LARGE SCALE GENOMIC DNA]</scope>
    <source>
        <strain evidence="1 2">CCM 8852</strain>
    </source>
</reference>
<evidence type="ECO:0000313" key="2">
    <source>
        <dbReference type="Proteomes" id="UP000284250"/>
    </source>
</evidence>
<comment type="caution">
    <text evidence="1">The sequence shown here is derived from an EMBL/GenBank/DDBJ whole genome shotgun (WGS) entry which is preliminary data.</text>
</comment>
<protein>
    <recommendedName>
        <fullName evidence="3">Lipocalin-like domain-containing protein</fullName>
    </recommendedName>
</protein>
<dbReference type="Proteomes" id="UP000284250">
    <property type="component" value="Unassembled WGS sequence"/>
</dbReference>
<dbReference type="AlphaFoldDB" id="A0A418R372"/>
<accession>A0A418R372</accession>
<name>A0A418R372_9BACT</name>
<reference evidence="1 2" key="2">
    <citation type="submission" date="2019-01" db="EMBL/GenBank/DDBJ databases">
        <title>Hymenobacter humicola sp. nov., isolated from soils in Antarctica.</title>
        <authorList>
            <person name="Sedlacek I."/>
            <person name="Holochova P."/>
            <person name="Kralova S."/>
            <person name="Pantucek R."/>
            <person name="Stankova E."/>
            <person name="Vrbovska V."/>
            <person name="Kristofova L."/>
            <person name="Svec P."/>
            <person name="Busse H.-J."/>
        </authorList>
    </citation>
    <scope>NUCLEOTIDE SEQUENCE [LARGE SCALE GENOMIC DNA]</scope>
    <source>
        <strain evidence="1 2">CCM 8852</strain>
    </source>
</reference>